<dbReference type="Proteomes" id="UP001447188">
    <property type="component" value="Unassembled WGS sequence"/>
</dbReference>
<proteinExistence type="predicted"/>
<name>A0ABR3GIN8_9PEZI</name>
<feature type="region of interest" description="Disordered" evidence="1">
    <location>
        <begin position="348"/>
        <end position="369"/>
    </location>
</feature>
<comment type="caution">
    <text evidence="2">The sequence shown here is derived from an EMBL/GenBank/DDBJ whole genome shotgun (WGS) entry which is preliminary data.</text>
</comment>
<gene>
    <name evidence="2" type="ORF">Q9L58_005225</name>
</gene>
<organism evidence="2 3">
    <name type="scientific">Discina gigas</name>
    <dbReference type="NCBI Taxonomy" id="1032678"/>
    <lineage>
        <taxon>Eukaryota</taxon>
        <taxon>Fungi</taxon>
        <taxon>Dikarya</taxon>
        <taxon>Ascomycota</taxon>
        <taxon>Pezizomycotina</taxon>
        <taxon>Pezizomycetes</taxon>
        <taxon>Pezizales</taxon>
        <taxon>Discinaceae</taxon>
        <taxon>Discina</taxon>
    </lineage>
</organism>
<dbReference type="EMBL" id="JBBBZM010000062">
    <property type="protein sequence ID" value="KAL0635792.1"/>
    <property type="molecule type" value="Genomic_DNA"/>
</dbReference>
<keyword evidence="3" id="KW-1185">Reference proteome</keyword>
<dbReference type="PANTHER" id="PTHR31758:SF2">
    <property type="entry name" value="BTB_POZ DOMAIN-CONTAINING PROTEIN YLR108C"/>
    <property type="match status" value="1"/>
</dbReference>
<evidence type="ECO:0008006" key="4">
    <source>
        <dbReference type="Google" id="ProtNLM"/>
    </source>
</evidence>
<dbReference type="PANTHER" id="PTHR31758">
    <property type="entry name" value="BTB/POZ DOMAIN-CONTAINING PROTEIN YLR108C"/>
    <property type="match status" value="1"/>
</dbReference>
<evidence type="ECO:0000256" key="1">
    <source>
        <dbReference type="SAM" id="MobiDB-lite"/>
    </source>
</evidence>
<sequence>MSVHSQAHSSHDDSKSRFATNAHFPDIPRILPHEKVFPIQIGGELFRLSGASISSDEEGQNLRTLYIDRDPITFRDIARHLQGYYVSPKDGQHFVRLFADAQFYSLPKLISQLFESEIFISIGSRPFRINRDLFNAPGNSPNYFSLGFAVFFSSPGEVFPGLSREGLLRPPSILPPEVPGRSADVFAELLHLLRGYPVHIRNEEHRQELLRDCKYFHLKGLEQKLIPHEISWNQKRYRQEIVIRLEDIKPSGIAFVADSGSTERFSGKPSGGWISYARPFVDDTQRELIIEIGGEQTKVDWRGGRAEFSGTTNQRVSALFQVIANKLGLPIGNERALGLILMGQSGINGSAGPPSPGNPTPSEDRTKIKIGTDCYVKLDGEEWWDREGVHSREHESLDAENPFGSDAGRSVGGAQSPGLQWRAHSGPTGGPPPVRPFTGAQGQTGSRKRQKRSGSIDQAGEWIVRSGQWRLRVQTTHGIDGRGGLEVVLVGVKLDAFSGEYGRNSQKGFLT</sequence>
<evidence type="ECO:0000313" key="3">
    <source>
        <dbReference type="Proteomes" id="UP001447188"/>
    </source>
</evidence>
<dbReference type="SUPFAM" id="SSF54695">
    <property type="entry name" value="POZ domain"/>
    <property type="match status" value="2"/>
</dbReference>
<accession>A0ABR3GIN8</accession>
<dbReference type="InterPro" id="IPR011333">
    <property type="entry name" value="SKP1/BTB/POZ_sf"/>
</dbReference>
<feature type="region of interest" description="Disordered" evidence="1">
    <location>
        <begin position="393"/>
        <end position="459"/>
    </location>
</feature>
<protein>
    <recommendedName>
        <fullName evidence="4">Potassium channel tetramerisation-type BTB domain-containing protein</fullName>
    </recommendedName>
</protein>
<dbReference type="Gene3D" id="3.30.710.10">
    <property type="entry name" value="Potassium Channel Kv1.1, Chain A"/>
    <property type="match status" value="2"/>
</dbReference>
<evidence type="ECO:0000313" key="2">
    <source>
        <dbReference type="EMBL" id="KAL0635792.1"/>
    </source>
</evidence>
<reference evidence="2 3" key="1">
    <citation type="submission" date="2024-02" db="EMBL/GenBank/DDBJ databases">
        <title>Discinaceae phylogenomics.</title>
        <authorList>
            <person name="Dirks A.C."/>
            <person name="James T.Y."/>
        </authorList>
    </citation>
    <scope>NUCLEOTIDE SEQUENCE [LARGE SCALE GENOMIC DNA]</scope>
    <source>
        <strain evidence="2 3">ACD0624</strain>
    </source>
</reference>